<proteinExistence type="predicted"/>
<sequence>MTKFAIPSVMERLNHPGNPLYGLVAHAKFLDAADKTLAKRLGLPISCHCRLAKISFDTIVLQVDSAVWYSKLRFLGPDIVSFFQTEYGMSTITKVRIYVNPVVSRHDKPVGKRPTMSPDIAGLLYNVAKATENQALRQAWLRLAGNAL</sequence>
<gene>
    <name evidence="1" type="ORF">BECKFW1821C_GA0114237_10336</name>
</gene>
<evidence type="ECO:0008006" key="2">
    <source>
        <dbReference type="Google" id="ProtNLM"/>
    </source>
</evidence>
<accession>A0A450TUH9</accession>
<reference evidence="1" key="1">
    <citation type="submission" date="2019-02" db="EMBL/GenBank/DDBJ databases">
        <authorList>
            <person name="Gruber-Vodicka R. H."/>
            <person name="Seah K. B. B."/>
        </authorList>
    </citation>
    <scope>NUCLEOTIDE SEQUENCE</scope>
    <source>
        <strain evidence="1">BECK_BZ131</strain>
    </source>
</reference>
<dbReference type="EMBL" id="CAADFE010000033">
    <property type="protein sequence ID" value="VFJ72311.1"/>
    <property type="molecule type" value="Genomic_DNA"/>
</dbReference>
<dbReference type="InterPro" id="IPR007922">
    <property type="entry name" value="DciA-like"/>
</dbReference>
<name>A0A450TUH9_9GAMM</name>
<protein>
    <recommendedName>
        <fullName evidence="2">DUF721 domain-containing protein</fullName>
    </recommendedName>
</protein>
<organism evidence="1">
    <name type="scientific">Candidatus Kentrum sp. FW</name>
    <dbReference type="NCBI Taxonomy" id="2126338"/>
    <lineage>
        <taxon>Bacteria</taxon>
        <taxon>Pseudomonadati</taxon>
        <taxon>Pseudomonadota</taxon>
        <taxon>Gammaproteobacteria</taxon>
        <taxon>Candidatus Kentrum</taxon>
    </lineage>
</organism>
<dbReference type="AlphaFoldDB" id="A0A450TUH9"/>
<dbReference type="Pfam" id="PF05258">
    <property type="entry name" value="DciA"/>
    <property type="match status" value="1"/>
</dbReference>
<evidence type="ECO:0000313" key="1">
    <source>
        <dbReference type="EMBL" id="VFJ72311.1"/>
    </source>
</evidence>